<dbReference type="Gene3D" id="2.60.40.3440">
    <property type="match status" value="1"/>
</dbReference>
<dbReference type="AlphaFoldDB" id="A0A939JX60"/>
<evidence type="ECO:0000313" key="1">
    <source>
        <dbReference type="EMBL" id="MBO0932617.1"/>
    </source>
</evidence>
<dbReference type="Pfam" id="PF17963">
    <property type="entry name" value="Big_9"/>
    <property type="match status" value="1"/>
</dbReference>
<comment type="caution">
    <text evidence="1">The sequence shown here is derived from an EMBL/GenBank/DDBJ whole genome shotgun (WGS) entry which is preliminary data.</text>
</comment>
<dbReference type="Gene3D" id="2.60.40.10">
    <property type="entry name" value="Immunoglobulins"/>
    <property type="match status" value="1"/>
</dbReference>
<dbReference type="InterPro" id="IPR013783">
    <property type="entry name" value="Ig-like_fold"/>
</dbReference>
<accession>A0A939JX60</accession>
<evidence type="ECO:0008006" key="3">
    <source>
        <dbReference type="Google" id="ProtNLM"/>
    </source>
</evidence>
<sequence>MIAVYPASTTWLARPLIGFILHLSRLLLASLLLLLALGAQGQVVPRVIPPGCTFTSTQTLSLVASGGTGAGTNHQYVLTSGDGLILQVANTPNFGVRPAGGYLVYDLASDVSTTVTGLTVGASVTAVAGTCIRFSDPFPVVVCPDVTTCSLQAGASLSFTVGGGNTAGTTLSYYLVNEAGQIVAISGTPSFSAITTPGVYYVYELALGSGTTVSGATLGQLFTGLTLGGGLCFDFSDPLVLRVCAATLPTVAINSPVNGAVVSTSPTVSGTATPNSTVVLTAGNNAVLCTTTATAGGNYSCVVSLTPGAQLITAVASNSSGSSNPASVQVTVLSPFMLGNTTATISTSLGIPVSASAVVQLVPAGGTLPYTYQIVNCATGVASTTSTQGGTVTINVLTGVYIYTPALGFTGTDTFCIRVCDSATPIPSCQTATITVNVALGNTCNLVPNTLTKQ</sequence>
<dbReference type="RefSeq" id="WP_207336582.1">
    <property type="nucleotide sequence ID" value="NZ_JAFMYU010000013.1"/>
</dbReference>
<organism evidence="1 2">
    <name type="scientific">Fibrella aquatilis</name>
    <dbReference type="NCBI Taxonomy" id="2817059"/>
    <lineage>
        <taxon>Bacteria</taxon>
        <taxon>Pseudomonadati</taxon>
        <taxon>Bacteroidota</taxon>
        <taxon>Cytophagia</taxon>
        <taxon>Cytophagales</taxon>
        <taxon>Spirosomataceae</taxon>
        <taxon>Fibrella</taxon>
    </lineage>
</organism>
<dbReference type="Proteomes" id="UP000664795">
    <property type="component" value="Unassembled WGS sequence"/>
</dbReference>
<reference evidence="1 2" key="1">
    <citation type="submission" date="2021-03" db="EMBL/GenBank/DDBJ databases">
        <title>Fibrella sp. HMF5036 genome sequencing and assembly.</title>
        <authorList>
            <person name="Kang H."/>
            <person name="Kim H."/>
            <person name="Bae S."/>
            <person name="Joh K."/>
        </authorList>
    </citation>
    <scope>NUCLEOTIDE SEQUENCE [LARGE SCALE GENOMIC DNA]</scope>
    <source>
        <strain evidence="1 2">HMF5036</strain>
    </source>
</reference>
<protein>
    <recommendedName>
        <fullName evidence="3">Ig-like domain-containing protein</fullName>
    </recommendedName>
</protein>
<proteinExistence type="predicted"/>
<evidence type="ECO:0000313" key="2">
    <source>
        <dbReference type="Proteomes" id="UP000664795"/>
    </source>
</evidence>
<dbReference type="EMBL" id="JAFMYU010000013">
    <property type="protein sequence ID" value="MBO0932617.1"/>
    <property type="molecule type" value="Genomic_DNA"/>
</dbReference>
<gene>
    <name evidence="1" type="ORF">J2I48_16530</name>
</gene>
<name>A0A939JX60_9BACT</name>
<keyword evidence="2" id="KW-1185">Reference proteome</keyword>